<gene>
    <name evidence="1" type="ORF">DFH08DRAFT_972470</name>
</gene>
<evidence type="ECO:0000313" key="2">
    <source>
        <dbReference type="Proteomes" id="UP001218218"/>
    </source>
</evidence>
<comment type="caution">
    <text evidence="1">The sequence shown here is derived from an EMBL/GenBank/DDBJ whole genome shotgun (WGS) entry which is preliminary data.</text>
</comment>
<dbReference type="Proteomes" id="UP001218218">
    <property type="component" value="Unassembled WGS sequence"/>
</dbReference>
<dbReference type="EMBL" id="JARIHO010000065">
    <property type="protein sequence ID" value="KAJ7314721.1"/>
    <property type="molecule type" value="Genomic_DNA"/>
</dbReference>
<proteinExistence type="predicted"/>
<protein>
    <submittedName>
        <fullName evidence="1">Uncharacterized protein</fullName>
    </submittedName>
</protein>
<organism evidence="1 2">
    <name type="scientific">Mycena albidolilacea</name>
    <dbReference type="NCBI Taxonomy" id="1033008"/>
    <lineage>
        <taxon>Eukaryota</taxon>
        <taxon>Fungi</taxon>
        <taxon>Dikarya</taxon>
        <taxon>Basidiomycota</taxon>
        <taxon>Agaricomycotina</taxon>
        <taxon>Agaricomycetes</taxon>
        <taxon>Agaricomycetidae</taxon>
        <taxon>Agaricales</taxon>
        <taxon>Marasmiineae</taxon>
        <taxon>Mycenaceae</taxon>
        <taxon>Mycena</taxon>
    </lineage>
</organism>
<reference evidence="1" key="1">
    <citation type="submission" date="2023-03" db="EMBL/GenBank/DDBJ databases">
        <title>Massive genome expansion in bonnet fungi (Mycena s.s.) driven by repeated elements and novel gene families across ecological guilds.</title>
        <authorList>
            <consortium name="Lawrence Berkeley National Laboratory"/>
            <person name="Harder C.B."/>
            <person name="Miyauchi S."/>
            <person name="Viragh M."/>
            <person name="Kuo A."/>
            <person name="Thoen E."/>
            <person name="Andreopoulos B."/>
            <person name="Lu D."/>
            <person name="Skrede I."/>
            <person name="Drula E."/>
            <person name="Henrissat B."/>
            <person name="Morin E."/>
            <person name="Kohler A."/>
            <person name="Barry K."/>
            <person name="LaButti K."/>
            <person name="Morin E."/>
            <person name="Salamov A."/>
            <person name="Lipzen A."/>
            <person name="Mereny Z."/>
            <person name="Hegedus B."/>
            <person name="Baldrian P."/>
            <person name="Stursova M."/>
            <person name="Weitz H."/>
            <person name="Taylor A."/>
            <person name="Grigoriev I.V."/>
            <person name="Nagy L.G."/>
            <person name="Martin F."/>
            <person name="Kauserud H."/>
        </authorList>
    </citation>
    <scope>NUCLEOTIDE SEQUENCE</scope>
    <source>
        <strain evidence="1">CBHHK002</strain>
    </source>
</reference>
<accession>A0AAD6ZBP6</accession>
<sequence>MPSDIKQAISCTQKSVKHLKKAEPHLLQDRMFHMMVGMTQVVDIISRGVKSNVLPEQVFVGGFLIVLSN</sequence>
<keyword evidence="2" id="KW-1185">Reference proteome</keyword>
<dbReference type="AlphaFoldDB" id="A0AAD6ZBP6"/>
<name>A0AAD6ZBP6_9AGAR</name>
<evidence type="ECO:0000313" key="1">
    <source>
        <dbReference type="EMBL" id="KAJ7314721.1"/>
    </source>
</evidence>